<evidence type="ECO:0000313" key="3">
    <source>
        <dbReference type="RefSeq" id="XP_006814825.1"/>
    </source>
</evidence>
<dbReference type="SUPFAM" id="SSF56672">
    <property type="entry name" value="DNA/RNA polymerases"/>
    <property type="match status" value="1"/>
</dbReference>
<evidence type="ECO:0000259" key="1">
    <source>
        <dbReference type="Pfam" id="PF17919"/>
    </source>
</evidence>
<keyword evidence="2" id="KW-1185">Reference proteome</keyword>
<dbReference type="Gene3D" id="1.10.340.70">
    <property type="match status" value="1"/>
</dbReference>
<accession>A0ABM0M484</accession>
<dbReference type="RefSeq" id="XP_006814825.1">
    <property type="nucleotide sequence ID" value="XM_006814762.1"/>
</dbReference>
<dbReference type="Proteomes" id="UP000694865">
    <property type="component" value="Unplaced"/>
</dbReference>
<dbReference type="InterPro" id="IPR043502">
    <property type="entry name" value="DNA/RNA_pol_sf"/>
</dbReference>
<dbReference type="Gene3D" id="3.30.70.270">
    <property type="match status" value="1"/>
</dbReference>
<protein>
    <submittedName>
        <fullName evidence="3">Uncharacterized protein LOC102807723</fullName>
    </submittedName>
</protein>
<sequence length="579" mass="64811">MCASPRITTFLSSVSRYQANVRHLAGKDNIPSDFASRNAAECTTPTCQICSFVERVEDSVVMNTSVEDISSGNKRLPFTNRAAWQTIQLECADLRRTHSHLTQGTRPSKKLTNIKDVKRYLNIVTIAKDGLLVVKRTDPFAPPRECIVVPRQKTVYCPATVTILGWVWNEGTIRASQHRISTLSSCSPPEKIRNLRSFIGTYKVLARVLPGCASLVAPLEDATIGQQSQDKIQWSDELRDSFRVAQAALSSNHTITLPRRPDQIWIVTDAAIKKHSVGSTMYVSRGDKLHLADFFSAKLRGRQATWLPCEIEALSIAIATRHFGPYIIQSHHKPCILTDSKPCVKAYEKLCRGEFSASPRITTFLSSVSRYQANVRHLAGKDNIPSDFACQICSFVERVEDSVVMNTSVEDISSGNKRLPFTNRAVWQTIQLECADLRRTHSHLTQGTRPSKKLTNIKDVKCYLNIVTIAKDGLLVVKRTDPFAPPRECIVVPRQVLDGLLTAIHIRLSHPSCYQMKQVLHRYFFALDMDKAIQPVSTSCHQCPSLNKVPHTIVKQSTSDPPESVGSLYAADVIKRERH</sequence>
<dbReference type="Pfam" id="PF17919">
    <property type="entry name" value="RT_RNaseH_2"/>
    <property type="match status" value="1"/>
</dbReference>
<dbReference type="InterPro" id="IPR051320">
    <property type="entry name" value="Viral_Replic_Matur_Polypro"/>
</dbReference>
<dbReference type="InterPro" id="IPR041577">
    <property type="entry name" value="RT_RNaseH_2"/>
</dbReference>
<dbReference type="PANTHER" id="PTHR33064">
    <property type="entry name" value="POL PROTEIN"/>
    <property type="match status" value="1"/>
</dbReference>
<feature type="domain" description="Reverse transcriptase/retrotransposon-derived protein RNase H-like" evidence="1">
    <location>
        <begin position="234"/>
        <end position="331"/>
    </location>
</feature>
<gene>
    <name evidence="3" type="primary">LOC102807723</name>
</gene>
<dbReference type="GeneID" id="102807723"/>
<reference evidence="3" key="1">
    <citation type="submission" date="2025-08" db="UniProtKB">
        <authorList>
            <consortium name="RefSeq"/>
        </authorList>
    </citation>
    <scope>IDENTIFICATION</scope>
    <source>
        <tissue evidence="3">Testes</tissue>
    </source>
</reference>
<evidence type="ECO:0000313" key="2">
    <source>
        <dbReference type="Proteomes" id="UP000694865"/>
    </source>
</evidence>
<name>A0ABM0M484_SACKO</name>
<dbReference type="InterPro" id="IPR043128">
    <property type="entry name" value="Rev_trsase/Diguanyl_cyclase"/>
</dbReference>
<organism evidence="2 3">
    <name type="scientific">Saccoglossus kowalevskii</name>
    <name type="common">Acorn worm</name>
    <dbReference type="NCBI Taxonomy" id="10224"/>
    <lineage>
        <taxon>Eukaryota</taxon>
        <taxon>Metazoa</taxon>
        <taxon>Hemichordata</taxon>
        <taxon>Enteropneusta</taxon>
        <taxon>Harrimaniidae</taxon>
        <taxon>Saccoglossus</taxon>
    </lineage>
</organism>
<dbReference type="PANTHER" id="PTHR33064:SF37">
    <property type="entry name" value="RIBONUCLEASE H"/>
    <property type="match status" value="1"/>
</dbReference>
<proteinExistence type="predicted"/>